<organism evidence="2 3">
    <name type="scientific">Lentzea tibetensis</name>
    <dbReference type="NCBI Taxonomy" id="2591470"/>
    <lineage>
        <taxon>Bacteria</taxon>
        <taxon>Bacillati</taxon>
        <taxon>Actinomycetota</taxon>
        <taxon>Actinomycetes</taxon>
        <taxon>Pseudonocardiales</taxon>
        <taxon>Pseudonocardiaceae</taxon>
        <taxon>Lentzea</taxon>
    </lineage>
</organism>
<sequence>MAWVDTEAEFTRPQLLTLVAGVLQLALGLLDVFPLSPEYHVLQLGVGALGVVMSIRHDLARMYGLALLLFFGWMSLGLNEVNAEGFLEVRTAVVGAVITLVRPGRSAE</sequence>
<dbReference type="OrthoDB" id="3694502at2"/>
<evidence type="ECO:0000256" key="1">
    <source>
        <dbReference type="SAM" id="Phobius"/>
    </source>
</evidence>
<feature type="transmembrane region" description="Helical" evidence="1">
    <location>
        <begin position="62"/>
        <end position="78"/>
    </location>
</feature>
<keyword evidence="1" id="KW-0812">Transmembrane</keyword>
<dbReference type="Proteomes" id="UP000316639">
    <property type="component" value="Unassembled WGS sequence"/>
</dbReference>
<keyword evidence="1" id="KW-1133">Transmembrane helix</keyword>
<keyword evidence="3" id="KW-1185">Reference proteome</keyword>
<dbReference type="EMBL" id="VOBR01000005">
    <property type="protein sequence ID" value="TWP52675.1"/>
    <property type="molecule type" value="Genomic_DNA"/>
</dbReference>
<evidence type="ECO:0000313" key="3">
    <source>
        <dbReference type="Proteomes" id="UP000316639"/>
    </source>
</evidence>
<keyword evidence="1" id="KW-0472">Membrane</keyword>
<protein>
    <submittedName>
        <fullName evidence="2">Uncharacterized protein</fullName>
    </submittedName>
</protein>
<reference evidence="2 3" key="1">
    <citation type="submission" date="2019-07" db="EMBL/GenBank/DDBJ databases">
        <title>Lentzea xizangensis sp. nov., isolated from Qinghai-Tibetan Plateau Soils.</title>
        <authorList>
            <person name="Huang J."/>
        </authorList>
    </citation>
    <scope>NUCLEOTIDE SEQUENCE [LARGE SCALE GENOMIC DNA]</scope>
    <source>
        <strain evidence="2 3">FXJ1.1311</strain>
    </source>
</reference>
<accession>A0A563EY84</accession>
<dbReference type="AlphaFoldDB" id="A0A563EY84"/>
<dbReference type="RefSeq" id="WP_146350731.1">
    <property type="nucleotide sequence ID" value="NZ_VOBR01000005.1"/>
</dbReference>
<name>A0A563EY84_9PSEU</name>
<proteinExistence type="predicted"/>
<gene>
    <name evidence="2" type="ORF">FKR81_10270</name>
</gene>
<feature type="transmembrane region" description="Helical" evidence="1">
    <location>
        <begin position="15"/>
        <end position="33"/>
    </location>
</feature>
<evidence type="ECO:0000313" key="2">
    <source>
        <dbReference type="EMBL" id="TWP52675.1"/>
    </source>
</evidence>
<comment type="caution">
    <text evidence="2">The sequence shown here is derived from an EMBL/GenBank/DDBJ whole genome shotgun (WGS) entry which is preliminary data.</text>
</comment>